<dbReference type="EMBL" id="BAABJM010000001">
    <property type="protein sequence ID" value="GAA5048467.1"/>
    <property type="molecule type" value="Genomic_DNA"/>
</dbReference>
<keyword evidence="1" id="KW-0472">Membrane</keyword>
<evidence type="ECO:0000313" key="2">
    <source>
        <dbReference type="EMBL" id="GAA5048467.1"/>
    </source>
</evidence>
<keyword evidence="3" id="KW-1185">Reference proteome</keyword>
<evidence type="ECO:0000313" key="3">
    <source>
        <dbReference type="Proteomes" id="UP001500603"/>
    </source>
</evidence>
<keyword evidence="1" id="KW-1133">Transmembrane helix</keyword>
<evidence type="ECO:0000256" key="1">
    <source>
        <dbReference type="SAM" id="Phobius"/>
    </source>
</evidence>
<proteinExistence type="predicted"/>
<keyword evidence="1" id="KW-0812">Transmembrane</keyword>
<sequence length="162" mass="18126">MGIATVCALAVLALEAATFREARGIMVLLTGIPVGLTLLWLIWTLLRRAEPREETYVDDMDNGPADTLRRWQAKSTMLADRAEGTRADWDRHLRPMLAKEFELSSGQRIAKDRKATVAAGIHQFGPELWKWVDPTNSALRDQTTKAPGRAALDTILSRLQEM</sequence>
<protein>
    <submittedName>
        <fullName evidence="2">Uncharacterized protein</fullName>
    </submittedName>
</protein>
<feature type="transmembrane region" description="Helical" evidence="1">
    <location>
        <begin position="26"/>
        <end position="46"/>
    </location>
</feature>
<reference evidence="3" key="1">
    <citation type="journal article" date="2019" name="Int. J. Syst. Evol. Microbiol.">
        <title>The Global Catalogue of Microorganisms (GCM) 10K type strain sequencing project: providing services to taxonomists for standard genome sequencing and annotation.</title>
        <authorList>
            <consortium name="The Broad Institute Genomics Platform"/>
            <consortium name="The Broad Institute Genome Sequencing Center for Infectious Disease"/>
            <person name="Wu L."/>
            <person name="Ma J."/>
        </authorList>
    </citation>
    <scope>NUCLEOTIDE SEQUENCE [LARGE SCALE GENOMIC DNA]</scope>
    <source>
        <strain evidence="3">JCM 18298</strain>
    </source>
</reference>
<accession>A0ABP9K1K7</accession>
<comment type="caution">
    <text evidence="2">The sequence shown here is derived from an EMBL/GenBank/DDBJ whole genome shotgun (WGS) entry which is preliminary data.</text>
</comment>
<name>A0ABP9K1K7_9NOCA</name>
<gene>
    <name evidence="2" type="ORF">GCM10023318_16240</name>
</gene>
<dbReference type="RefSeq" id="WP_345494433.1">
    <property type="nucleotide sequence ID" value="NZ_BAABJM010000001.1"/>
</dbReference>
<organism evidence="2 3">
    <name type="scientific">Nocardia callitridis</name>
    <dbReference type="NCBI Taxonomy" id="648753"/>
    <lineage>
        <taxon>Bacteria</taxon>
        <taxon>Bacillati</taxon>
        <taxon>Actinomycetota</taxon>
        <taxon>Actinomycetes</taxon>
        <taxon>Mycobacteriales</taxon>
        <taxon>Nocardiaceae</taxon>
        <taxon>Nocardia</taxon>
    </lineage>
</organism>
<dbReference type="Proteomes" id="UP001500603">
    <property type="component" value="Unassembled WGS sequence"/>
</dbReference>